<dbReference type="AlphaFoldDB" id="A0A918CTG7"/>
<accession>A0A918CTG7</accession>
<evidence type="ECO:0000256" key="1">
    <source>
        <dbReference type="SAM" id="SignalP"/>
    </source>
</evidence>
<organism evidence="2 3">
    <name type="scientific">Streptomyces fuscichromogenes</name>
    <dbReference type="NCBI Taxonomy" id="1324013"/>
    <lineage>
        <taxon>Bacteria</taxon>
        <taxon>Bacillati</taxon>
        <taxon>Actinomycetota</taxon>
        <taxon>Actinomycetes</taxon>
        <taxon>Kitasatosporales</taxon>
        <taxon>Streptomycetaceae</taxon>
        <taxon>Streptomyces</taxon>
    </lineage>
</organism>
<evidence type="ECO:0008006" key="4">
    <source>
        <dbReference type="Google" id="ProtNLM"/>
    </source>
</evidence>
<gene>
    <name evidence="2" type="ORF">GCM10011578_054280</name>
</gene>
<sequence>MVHVAALAVVLGTIASTSPAAALATTANTRYGHLRMAFLFERKRMWRWSRPAHGQAVPQATGTAASTAEKACTWAERAASATRSS</sequence>
<protein>
    <recommendedName>
        <fullName evidence="4">Secreted protein</fullName>
    </recommendedName>
</protein>
<feature type="signal peptide" evidence="1">
    <location>
        <begin position="1"/>
        <end position="20"/>
    </location>
</feature>
<dbReference type="EMBL" id="BMML01000013">
    <property type="protein sequence ID" value="GGN22504.1"/>
    <property type="molecule type" value="Genomic_DNA"/>
</dbReference>
<comment type="caution">
    <text evidence="2">The sequence shown here is derived from an EMBL/GenBank/DDBJ whole genome shotgun (WGS) entry which is preliminary data.</text>
</comment>
<keyword evidence="1" id="KW-0732">Signal</keyword>
<feature type="chain" id="PRO_5039615781" description="Secreted protein" evidence="1">
    <location>
        <begin position="21"/>
        <end position="85"/>
    </location>
</feature>
<name>A0A918CTG7_9ACTN</name>
<reference evidence="2" key="1">
    <citation type="journal article" date="2014" name="Int. J. Syst. Evol. Microbiol.">
        <title>Complete genome sequence of Corynebacterium casei LMG S-19264T (=DSM 44701T), isolated from a smear-ripened cheese.</title>
        <authorList>
            <consortium name="US DOE Joint Genome Institute (JGI-PGF)"/>
            <person name="Walter F."/>
            <person name="Albersmeier A."/>
            <person name="Kalinowski J."/>
            <person name="Ruckert C."/>
        </authorList>
    </citation>
    <scope>NUCLEOTIDE SEQUENCE</scope>
    <source>
        <strain evidence="2">CGMCC 4.7110</strain>
    </source>
</reference>
<evidence type="ECO:0000313" key="3">
    <source>
        <dbReference type="Proteomes" id="UP000653411"/>
    </source>
</evidence>
<proteinExistence type="predicted"/>
<evidence type="ECO:0000313" key="2">
    <source>
        <dbReference type="EMBL" id="GGN22504.1"/>
    </source>
</evidence>
<keyword evidence="3" id="KW-1185">Reference proteome</keyword>
<reference evidence="2" key="2">
    <citation type="submission" date="2020-09" db="EMBL/GenBank/DDBJ databases">
        <authorList>
            <person name="Sun Q."/>
            <person name="Zhou Y."/>
        </authorList>
    </citation>
    <scope>NUCLEOTIDE SEQUENCE</scope>
    <source>
        <strain evidence="2">CGMCC 4.7110</strain>
    </source>
</reference>
<dbReference type="Proteomes" id="UP000653411">
    <property type="component" value="Unassembled WGS sequence"/>
</dbReference>